<dbReference type="SUPFAM" id="SSF52129">
    <property type="entry name" value="Caspase-like"/>
    <property type="match status" value="1"/>
</dbReference>
<dbReference type="AlphaFoldDB" id="A0A8K0NZB3"/>
<evidence type="ECO:0000256" key="6">
    <source>
        <dbReference type="RuleBase" id="RU003971"/>
    </source>
</evidence>
<evidence type="ECO:0000256" key="5">
    <source>
        <dbReference type="ARBA" id="ARBA00023145"/>
    </source>
</evidence>
<protein>
    <submittedName>
        <fullName evidence="10">Uncharacterized protein</fullName>
    </submittedName>
</protein>
<dbReference type="InterPro" id="IPR016129">
    <property type="entry name" value="Caspase_his_AS"/>
</dbReference>
<keyword evidence="3" id="KW-0378">Hydrolase</keyword>
<dbReference type="PANTHER" id="PTHR10454:SF232">
    <property type="entry name" value="AT03047P-RELATED"/>
    <property type="match status" value="1"/>
</dbReference>
<dbReference type="InterPro" id="IPR002398">
    <property type="entry name" value="Pept_C14"/>
</dbReference>
<evidence type="ECO:0000256" key="4">
    <source>
        <dbReference type="ARBA" id="ARBA00022807"/>
    </source>
</evidence>
<dbReference type="OrthoDB" id="6116485at2759"/>
<evidence type="ECO:0000256" key="3">
    <source>
        <dbReference type="ARBA" id="ARBA00022801"/>
    </source>
</evidence>
<accession>A0A8K0NZB3</accession>
<dbReference type="Gene3D" id="3.40.50.1460">
    <property type="match status" value="1"/>
</dbReference>
<evidence type="ECO:0000259" key="8">
    <source>
        <dbReference type="PROSITE" id="PS50207"/>
    </source>
</evidence>
<dbReference type="PROSITE" id="PS50207">
    <property type="entry name" value="CASPASE_P10"/>
    <property type="match status" value="1"/>
</dbReference>
<dbReference type="Pfam" id="PF00656">
    <property type="entry name" value="Peptidase_C14"/>
    <property type="match status" value="1"/>
</dbReference>
<dbReference type="GO" id="GO:0043525">
    <property type="term" value="P:positive regulation of neuron apoptotic process"/>
    <property type="evidence" value="ECO:0007669"/>
    <property type="project" value="TreeGrafter"/>
</dbReference>
<reference evidence="10" key="2">
    <citation type="submission" date="2017-10" db="EMBL/GenBank/DDBJ databases">
        <title>Ladona fulva Genome sequencing and assembly.</title>
        <authorList>
            <person name="Murali S."/>
            <person name="Richards S."/>
            <person name="Bandaranaike D."/>
            <person name="Bellair M."/>
            <person name="Blankenburg K."/>
            <person name="Chao H."/>
            <person name="Dinh H."/>
            <person name="Doddapaneni H."/>
            <person name="Dugan-Rocha S."/>
            <person name="Elkadiri S."/>
            <person name="Gnanaolivu R."/>
            <person name="Hernandez B."/>
            <person name="Skinner E."/>
            <person name="Javaid M."/>
            <person name="Lee S."/>
            <person name="Li M."/>
            <person name="Ming W."/>
            <person name="Munidasa M."/>
            <person name="Muniz J."/>
            <person name="Nguyen L."/>
            <person name="Hughes D."/>
            <person name="Osuji N."/>
            <person name="Pu L.-L."/>
            <person name="Puazo M."/>
            <person name="Qu C."/>
            <person name="Quiroz J."/>
            <person name="Raj R."/>
            <person name="Weissenberger G."/>
            <person name="Xin Y."/>
            <person name="Zou X."/>
            <person name="Han Y."/>
            <person name="Worley K."/>
            <person name="Muzny D."/>
            <person name="Gibbs R."/>
        </authorList>
    </citation>
    <scope>NUCLEOTIDE SEQUENCE</scope>
    <source>
        <strain evidence="10">Sampled in the wild</strain>
    </source>
</reference>
<dbReference type="Proteomes" id="UP000792457">
    <property type="component" value="Unassembled WGS sequence"/>
</dbReference>
<dbReference type="InterPro" id="IPR011600">
    <property type="entry name" value="Pept_C14_caspase"/>
</dbReference>
<dbReference type="GO" id="GO:0006915">
    <property type="term" value="P:apoptotic process"/>
    <property type="evidence" value="ECO:0007669"/>
    <property type="project" value="TreeGrafter"/>
</dbReference>
<dbReference type="GO" id="GO:0004197">
    <property type="term" value="F:cysteine-type endopeptidase activity"/>
    <property type="evidence" value="ECO:0007669"/>
    <property type="project" value="InterPro"/>
</dbReference>
<dbReference type="CDD" id="cd00032">
    <property type="entry name" value="CASc"/>
    <property type="match status" value="1"/>
</dbReference>
<dbReference type="InterPro" id="IPR001309">
    <property type="entry name" value="Pept_C14_p20"/>
</dbReference>
<dbReference type="PROSITE" id="PS01121">
    <property type="entry name" value="CASPASE_HIS"/>
    <property type="match status" value="1"/>
</dbReference>
<dbReference type="InterPro" id="IPR002138">
    <property type="entry name" value="Pept_C14_p10"/>
</dbReference>
<dbReference type="GO" id="GO:0005737">
    <property type="term" value="C:cytoplasm"/>
    <property type="evidence" value="ECO:0007669"/>
    <property type="project" value="TreeGrafter"/>
</dbReference>
<evidence type="ECO:0000256" key="7">
    <source>
        <dbReference type="SAM" id="MobiDB-lite"/>
    </source>
</evidence>
<feature type="domain" description="Caspase family p20" evidence="9">
    <location>
        <begin position="57"/>
        <end position="181"/>
    </location>
</feature>
<evidence type="ECO:0000313" key="11">
    <source>
        <dbReference type="Proteomes" id="UP000792457"/>
    </source>
</evidence>
<keyword evidence="4" id="KW-0788">Thiol protease</keyword>
<dbReference type="InterPro" id="IPR015917">
    <property type="entry name" value="Pept_C14A"/>
</dbReference>
<evidence type="ECO:0000259" key="9">
    <source>
        <dbReference type="PROSITE" id="PS50208"/>
    </source>
</evidence>
<evidence type="ECO:0000256" key="1">
    <source>
        <dbReference type="ARBA" id="ARBA00010134"/>
    </source>
</evidence>
<feature type="domain" description="Caspase family p10" evidence="8">
    <location>
        <begin position="222"/>
        <end position="310"/>
    </location>
</feature>
<dbReference type="EMBL" id="KZ308236">
    <property type="protein sequence ID" value="KAG8225394.1"/>
    <property type="molecule type" value="Genomic_DNA"/>
</dbReference>
<proteinExistence type="inferred from homology"/>
<organism evidence="10 11">
    <name type="scientific">Ladona fulva</name>
    <name type="common">Scarce chaser dragonfly</name>
    <name type="synonym">Libellula fulva</name>
    <dbReference type="NCBI Taxonomy" id="123851"/>
    <lineage>
        <taxon>Eukaryota</taxon>
        <taxon>Metazoa</taxon>
        <taxon>Ecdysozoa</taxon>
        <taxon>Arthropoda</taxon>
        <taxon>Hexapoda</taxon>
        <taxon>Insecta</taxon>
        <taxon>Pterygota</taxon>
        <taxon>Palaeoptera</taxon>
        <taxon>Odonata</taxon>
        <taxon>Epiprocta</taxon>
        <taxon>Anisoptera</taxon>
        <taxon>Libelluloidea</taxon>
        <taxon>Libellulidae</taxon>
        <taxon>Ladona</taxon>
    </lineage>
</organism>
<dbReference type="InterPro" id="IPR033139">
    <property type="entry name" value="Caspase_cys_AS"/>
</dbReference>
<evidence type="ECO:0000313" key="10">
    <source>
        <dbReference type="EMBL" id="KAG8225394.1"/>
    </source>
</evidence>
<dbReference type="SMART" id="SM00115">
    <property type="entry name" value="CASc"/>
    <property type="match status" value="1"/>
</dbReference>
<feature type="compositionally biased region" description="Acidic residues" evidence="7">
    <location>
        <begin position="30"/>
        <end position="40"/>
    </location>
</feature>
<gene>
    <name evidence="10" type="ORF">J437_LFUL004594</name>
</gene>
<keyword evidence="11" id="KW-1185">Reference proteome</keyword>
<dbReference type="PANTHER" id="PTHR10454">
    <property type="entry name" value="CASPASE"/>
    <property type="match status" value="1"/>
</dbReference>
<sequence length="326" mass="36966">MWKRTNFALNTSIGFQVMEDEWSDGGNSTDDSDDSGDNDPIECTGKHDQEYFMRNPRRGKGLIFNFVEFDKEMYNTRNGSNKDADSLKRTLKFLGFEVKTYTNLTVAAVKKVIEMVSKEDHSEADCICICVMTHGHEGGKLSARDELFEVSDLWMPFTADRCPSLAGKPKLFFVQACRGNRHDAGSTVEDLPEDVIDCKTPACRGNKHDAGSNVEECTEDFTGYRIPVYSDILLAYSSVHGFSSIRDVKKGTWFMQSLCQELLENGRKHHLLTILTFVCKRVAIDFQTFTGEKQMPTVVSMLTRLLYFRPLEDECSNNSDEELQIT</sequence>
<dbReference type="GO" id="GO:0006508">
    <property type="term" value="P:proteolysis"/>
    <property type="evidence" value="ECO:0007669"/>
    <property type="project" value="UniProtKB-KW"/>
</dbReference>
<keyword evidence="2" id="KW-0645">Protease</keyword>
<comment type="caution">
    <text evidence="10">The sequence shown here is derived from an EMBL/GenBank/DDBJ whole genome shotgun (WGS) entry which is preliminary data.</text>
</comment>
<comment type="similarity">
    <text evidence="1 6">Belongs to the peptidase C14A family.</text>
</comment>
<dbReference type="PROSITE" id="PS50208">
    <property type="entry name" value="CASPASE_P20"/>
    <property type="match status" value="1"/>
</dbReference>
<feature type="region of interest" description="Disordered" evidence="7">
    <location>
        <begin position="20"/>
        <end position="48"/>
    </location>
</feature>
<dbReference type="InterPro" id="IPR029030">
    <property type="entry name" value="Caspase-like_dom_sf"/>
</dbReference>
<reference evidence="10" key="1">
    <citation type="submission" date="2013-04" db="EMBL/GenBank/DDBJ databases">
        <authorList>
            <person name="Qu J."/>
            <person name="Murali S.C."/>
            <person name="Bandaranaike D."/>
            <person name="Bellair M."/>
            <person name="Blankenburg K."/>
            <person name="Chao H."/>
            <person name="Dinh H."/>
            <person name="Doddapaneni H."/>
            <person name="Downs B."/>
            <person name="Dugan-Rocha S."/>
            <person name="Elkadiri S."/>
            <person name="Gnanaolivu R.D."/>
            <person name="Hernandez B."/>
            <person name="Javaid M."/>
            <person name="Jayaseelan J.C."/>
            <person name="Lee S."/>
            <person name="Li M."/>
            <person name="Ming W."/>
            <person name="Munidasa M."/>
            <person name="Muniz J."/>
            <person name="Nguyen L."/>
            <person name="Ongeri F."/>
            <person name="Osuji N."/>
            <person name="Pu L.-L."/>
            <person name="Puazo M."/>
            <person name="Qu C."/>
            <person name="Quiroz J."/>
            <person name="Raj R."/>
            <person name="Weissenberger G."/>
            <person name="Xin Y."/>
            <person name="Zou X."/>
            <person name="Han Y."/>
            <person name="Richards S."/>
            <person name="Worley K."/>
            <person name="Muzny D."/>
            <person name="Gibbs R."/>
        </authorList>
    </citation>
    <scope>NUCLEOTIDE SEQUENCE</scope>
    <source>
        <strain evidence="10">Sampled in the wild</strain>
    </source>
</reference>
<dbReference type="PROSITE" id="PS01122">
    <property type="entry name" value="CASPASE_CYS"/>
    <property type="match status" value="1"/>
</dbReference>
<keyword evidence="5" id="KW-0865">Zymogen</keyword>
<evidence type="ECO:0000256" key="2">
    <source>
        <dbReference type="ARBA" id="ARBA00022670"/>
    </source>
</evidence>
<name>A0A8K0NZB3_LADFU</name>
<dbReference type="PRINTS" id="PR00376">
    <property type="entry name" value="IL1BCENZYME"/>
</dbReference>